<keyword evidence="2" id="KW-0812">Transmembrane</keyword>
<protein>
    <recommendedName>
        <fullName evidence="5">DUF3099 domain-containing protein</fullName>
    </recommendedName>
</protein>
<evidence type="ECO:0000256" key="1">
    <source>
        <dbReference type="SAM" id="MobiDB-lite"/>
    </source>
</evidence>
<keyword evidence="4" id="KW-1185">Reference proteome</keyword>
<evidence type="ECO:0000313" key="4">
    <source>
        <dbReference type="Proteomes" id="UP000193309"/>
    </source>
</evidence>
<name>A0A1X7ICG0_9CORY</name>
<feature type="region of interest" description="Disordered" evidence="1">
    <location>
        <begin position="1"/>
        <end position="20"/>
    </location>
</feature>
<feature type="transmembrane region" description="Helical" evidence="2">
    <location>
        <begin position="76"/>
        <end position="97"/>
    </location>
</feature>
<dbReference type="EMBL" id="FXAR01000001">
    <property type="protein sequence ID" value="SMG12225.1"/>
    <property type="molecule type" value="Genomic_DNA"/>
</dbReference>
<accession>A0A1X7ICG0</accession>
<feature type="region of interest" description="Disordered" evidence="1">
    <location>
        <begin position="129"/>
        <end position="158"/>
    </location>
</feature>
<evidence type="ECO:0000313" key="3">
    <source>
        <dbReference type="EMBL" id="SMG12225.1"/>
    </source>
</evidence>
<dbReference type="RefSeq" id="WP_085548771.1">
    <property type="nucleotide sequence ID" value="NZ_FXAR01000001.1"/>
</dbReference>
<keyword evidence="2" id="KW-0472">Membrane</keyword>
<feature type="compositionally biased region" description="Basic and acidic residues" evidence="1">
    <location>
        <begin position="129"/>
        <end position="140"/>
    </location>
</feature>
<proteinExistence type="predicted"/>
<dbReference type="InterPro" id="IPR021449">
    <property type="entry name" value="DUF3099"/>
</dbReference>
<dbReference type="AlphaFoldDB" id="A0A1X7ICG0"/>
<dbReference type="Pfam" id="PF11298">
    <property type="entry name" value="DUF3099"/>
    <property type="match status" value="1"/>
</dbReference>
<dbReference type="STRING" id="1610489.SAMN06295981_0646"/>
<evidence type="ECO:0008006" key="5">
    <source>
        <dbReference type="Google" id="ProtNLM"/>
    </source>
</evidence>
<dbReference type="Proteomes" id="UP000193309">
    <property type="component" value="Unassembled WGS sequence"/>
</dbReference>
<keyword evidence="2" id="KW-1133">Transmembrane helix</keyword>
<feature type="compositionally biased region" description="Acidic residues" evidence="1">
    <location>
        <begin position="149"/>
        <end position="158"/>
    </location>
</feature>
<gene>
    <name evidence="3" type="ORF">SAMN06295981_0646</name>
</gene>
<organism evidence="3 4">
    <name type="scientific">Corynebacterium pollutisoli</name>
    <dbReference type="NCBI Taxonomy" id="1610489"/>
    <lineage>
        <taxon>Bacteria</taxon>
        <taxon>Bacillati</taxon>
        <taxon>Actinomycetota</taxon>
        <taxon>Actinomycetes</taxon>
        <taxon>Mycobacteriales</taxon>
        <taxon>Corynebacteriaceae</taxon>
        <taxon>Corynebacterium</taxon>
    </lineage>
</organism>
<dbReference type="OrthoDB" id="5188998at2"/>
<sequence>MDQDTFGSVEDPGEESSSRAARRFRLRRRRAELITTAQRSPAENLRHRERVYTWLQASRLPALLISAGSYLWLGDWIFSGILFLISVPLPWIAVVIANGKGEVRDKRTRNTYKPQVAREYYAAVEAERRAQLESPARPELETGQSDIIDHDDTEENPT</sequence>
<reference evidence="4" key="1">
    <citation type="submission" date="2017-04" db="EMBL/GenBank/DDBJ databases">
        <authorList>
            <person name="Varghese N."/>
            <person name="Submissions S."/>
        </authorList>
    </citation>
    <scope>NUCLEOTIDE SEQUENCE [LARGE SCALE GENOMIC DNA]</scope>
    <source>
        <strain evidence="4">VDS</strain>
    </source>
</reference>
<evidence type="ECO:0000256" key="2">
    <source>
        <dbReference type="SAM" id="Phobius"/>
    </source>
</evidence>